<dbReference type="Pfam" id="PF25917">
    <property type="entry name" value="BSH_RND"/>
    <property type="match status" value="1"/>
</dbReference>
<dbReference type="Gene3D" id="1.10.287.470">
    <property type="entry name" value="Helix hairpin bin"/>
    <property type="match status" value="1"/>
</dbReference>
<dbReference type="GO" id="GO:1990281">
    <property type="term" value="C:efflux pump complex"/>
    <property type="evidence" value="ECO:0007669"/>
    <property type="project" value="TreeGrafter"/>
</dbReference>
<gene>
    <name evidence="4" type="ORF">S7S_10845</name>
</gene>
<dbReference type="Gene3D" id="2.40.50.100">
    <property type="match status" value="1"/>
</dbReference>
<dbReference type="InterPro" id="IPR006143">
    <property type="entry name" value="RND_pump_MFP"/>
</dbReference>
<feature type="coiled-coil region" evidence="2">
    <location>
        <begin position="154"/>
        <end position="181"/>
    </location>
</feature>
<name>A0A0B4XNC4_9GAMM</name>
<comment type="similarity">
    <text evidence="1">Belongs to the membrane fusion protein (MFP) (TC 8.A.1) family.</text>
</comment>
<feature type="domain" description="Multidrug resistance protein MdtA-like barrel-sandwich hybrid" evidence="3">
    <location>
        <begin position="71"/>
        <end position="208"/>
    </location>
</feature>
<keyword evidence="2" id="KW-0175">Coiled coil</keyword>
<dbReference type="NCBIfam" id="TIGR01730">
    <property type="entry name" value="RND_mfp"/>
    <property type="match status" value="1"/>
</dbReference>
<protein>
    <submittedName>
        <fullName evidence="4">HlyD family secretion protein</fullName>
    </submittedName>
</protein>
<dbReference type="KEGG" id="apac:S7S_10845"/>
<evidence type="ECO:0000313" key="4">
    <source>
        <dbReference type="EMBL" id="AJD48581.1"/>
    </source>
</evidence>
<dbReference type="Proteomes" id="UP000006764">
    <property type="component" value="Chromosome"/>
</dbReference>
<evidence type="ECO:0000256" key="2">
    <source>
        <dbReference type="SAM" id="Coils"/>
    </source>
</evidence>
<evidence type="ECO:0000256" key="1">
    <source>
        <dbReference type="ARBA" id="ARBA00009477"/>
    </source>
</evidence>
<dbReference type="SUPFAM" id="SSF111369">
    <property type="entry name" value="HlyD-like secretion proteins"/>
    <property type="match status" value="1"/>
</dbReference>
<dbReference type="AlphaFoldDB" id="A0A0B4XNC4"/>
<dbReference type="EMBL" id="CP004387">
    <property type="protein sequence ID" value="AJD48581.1"/>
    <property type="molecule type" value="Genomic_DNA"/>
</dbReference>
<dbReference type="RefSeq" id="WP_008737270.1">
    <property type="nucleotide sequence ID" value="NZ_CP004387.1"/>
</dbReference>
<dbReference type="STRING" id="391936.S7S_10845"/>
<organism evidence="4 5">
    <name type="scientific">Isoalcanivorax pacificus W11-5</name>
    <dbReference type="NCBI Taxonomy" id="391936"/>
    <lineage>
        <taxon>Bacteria</taxon>
        <taxon>Pseudomonadati</taxon>
        <taxon>Pseudomonadota</taxon>
        <taxon>Gammaproteobacteria</taxon>
        <taxon>Oceanospirillales</taxon>
        <taxon>Alcanivoracaceae</taxon>
        <taxon>Isoalcanivorax</taxon>
    </lineage>
</organism>
<accession>A0A0B4XNC4</accession>
<dbReference type="PANTHER" id="PTHR30469:SF12">
    <property type="entry name" value="MULTIDRUG RESISTANCE PROTEIN MDTA"/>
    <property type="match status" value="1"/>
</dbReference>
<evidence type="ECO:0000313" key="5">
    <source>
        <dbReference type="Proteomes" id="UP000006764"/>
    </source>
</evidence>
<dbReference type="Gene3D" id="2.40.30.170">
    <property type="match status" value="1"/>
</dbReference>
<proteinExistence type="inferred from homology"/>
<dbReference type="HOGENOM" id="CLU_018816_18_2_6"/>
<keyword evidence="5" id="KW-1185">Reference proteome</keyword>
<reference evidence="4 5" key="1">
    <citation type="journal article" date="2012" name="J. Bacteriol.">
        <title>Genome sequence of an alkane-degrading bacterium, Alcanivorax pacificus type strain W11-5, isolated from deep sea sediment.</title>
        <authorList>
            <person name="Lai Q."/>
            <person name="Shao Z."/>
        </authorList>
    </citation>
    <scope>NUCLEOTIDE SEQUENCE [LARGE SCALE GENOMIC DNA]</scope>
    <source>
        <strain evidence="4 5">W11-5</strain>
    </source>
</reference>
<dbReference type="OrthoDB" id="5730196at2"/>
<sequence>MSERRYRQAGVLAGLVVVTAALLAGLYLTAPSAHSRTPEQVVPEVAVLPVRWQSLTLPIRAEGIVQPARQIALIASVSGRVMDTDDAFRNGGLVEAGTRLLQLDPEPFELALARQRHDTSSASLHLAETRARARVARRTSGPDASPYALLQPHLAEAEARLAAANAALRNAELQLADTRIAAPFTGRLKDVAVQTGQYVNAGERLATLYTTESMEVRLPVRDRWLALLPAAGEETAPRVTLRGDFGGTTRRWQGRIVRREGGLNENRMIYLVAQIDVAADEIPPEPGLLVQADIEGRTLSSVVRLPRSVLAGERQIWRLDSAQRLRRQSVTPLYEDSQWLYLPAELPEGTRIVLHGGLRWLEGSRVRPHTDALVQAGTP</sequence>
<dbReference type="PANTHER" id="PTHR30469">
    <property type="entry name" value="MULTIDRUG RESISTANCE PROTEIN MDTA"/>
    <property type="match status" value="1"/>
</dbReference>
<evidence type="ECO:0000259" key="3">
    <source>
        <dbReference type="Pfam" id="PF25917"/>
    </source>
</evidence>
<dbReference type="InterPro" id="IPR058625">
    <property type="entry name" value="MdtA-like_BSH"/>
</dbReference>
<dbReference type="GO" id="GO:0015562">
    <property type="term" value="F:efflux transmembrane transporter activity"/>
    <property type="evidence" value="ECO:0007669"/>
    <property type="project" value="TreeGrafter"/>
</dbReference>